<keyword evidence="5 7" id="KW-1133">Transmembrane helix</keyword>
<keyword evidence="9" id="KW-1185">Reference proteome</keyword>
<dbReference type="PANTHER" id="PTHR23513:SF9">
    <property type="entry name" value="ENTEROBACTIN EXPORTER ENTS"/>
    <property type="match status" value="1"/>
</dbReference>
<feature type="transmembrane region" description="Helical" evidence="7">
    <location>
        <begin position="12"/>
        <end position="35"/>
    </location>
</feature>
<feature type="transmembrane region" description="Helical" evidence="7">
    <location>
        <begin position="375"/>
        <end position="393"/>
    </location>
</feature>
<feature type="transmembrane region" description="Helical" evidence="7">
    <location>
        <begin position="227"/>
        <end position="245"/>
    </location>
</feature>
<protein>
    <submittedName>
        <fullName evidence="8">MFS transporter</fullName>
    </submittedName>
</protein>
<evidence type="ECO:0000256" key="1">
    <source>
        <dbReference type="ARBA" id="ARBA00004429"/>
    </source>
</evidence>
<evidence type="ECO:0000256" key="5">
    <source>
        <dbReference type="ARBA" id="ARBA00022989"/>
    </source>
</evidence>
<keyword evidence="3" id="KW-1003">Cell membrane</keyword>
<keyword evidence="6 7" id="KW-0472">Membrane</keyword>
<dbReference type="Pfam" id="PF07690">
    <property type="entry name" value="MFS_1"/>
    <property type="match status" value="1"/>
</dbReference>
<keyword evidence="4 7" id="KW-0812">Transmembrane</keyword>
<feature type="transmembrane region" description="Helical" evidence="7">
    <location>
        <begin position="47"/>
        <end position="67"/>
    </location>
</feature>
<feature type="transmembrane region" description="Helical" evidence="7">
    <location>
        <begin position="257"/>
        <end position="283"/>
    </location>
</feature>
<sequence>MTFGPQNLGRAHWLIGAVAFSKVGALSYIVVMTWAVSEAAGNDGVGWVNAIAGLTIVLVGFFATFWLDKFDKRILLILLDAVAAAVCLTAVSVLFFAPKSDVVLIALGIAVTTSAVASLYSPTSRAIIPAVVSSEDLERFNSAYTGFGEVSRAAGPALGALLLTVGGPDAFALSILVNGVSFIVSLLLTLPLPPAPPSHAGEGDRKKHALFQGFRFIVGHPILRGEVLSALSINFFLTSTTFILLNRVTETRSEAYMFGLANMFEAIGAVAAALTAALVAARLRGIRASHLMIPTAVALLPCLAASIWATIISLTVIAVLVTIYNIILFSRLQREIPMEKMGRVIAVVTTGSAALMPLGNLVFAHLSNILTTSMLIYITSAALITTGMVVGSLKGDE</sequence>
<dbReference type="Gene3D" id="1.20.1250.20">
    <property type="entry name" value="MFS general substrate transporter like domains"/>
    <property type="match status" value="1"/>
</dbReference>
<keyword evidence="2" id="KW-0813">Transport</keyword>
<feature type="transmembrane region" description="Helical" evidence="7">
    <location>
        <begin position="341"/>
        <end position="363"/>
    </location>
</feature>
<dbReference type="GeneID" id="92745128"/>
<dbReference type="Proteomes" id="UP001518680">
    <property type="component" value="Unassembled WGS sequence"/>
</dbReference>
<proteinExistence type="predicted"/>
<dbReference type="SUPFAM" id="SSF103473">
    <property type="entry name" value="MFS general substrate transporter"/>
    <property type="match status" value="1"/>
</dbReference>
<dbReference type="InterPro" id="IPR011701">
    <property type="entry name" value="MFS"/>
</dbReference>
<feature type="transmembrane region" description="Helical" evidence="7">
    <location>
        <begin position="170"/>
        <end position="190"/>
    </location>
</feature>
<dbReference type="InterPro" id="IPR036259">
    <property type="entry name" value="MFS_trans_sf"/>
</dbReference>
<gene>
    <name evidence="8" type="ORF">GWO63_000915</name>
</gene>
<dbReference type="CDD" id="cd06173">
    <property type="entry name" value="MFS_MefA_like"/>
    <property type="match status" value="1"/>
</dbReference>
<evidence type="ECO:0000256" key="4">
    <source>
        <dbReference type="ARBA" id="ARBA00022692"/>
    </source>
</evidence>
<evidence type="ECO:0000256" key="7">
    <source>
        <dbReference type="SAM" id="Phobius"/>
    </source>
</evidence>
<dbReference type="PANTHER" id="PTHR23513">
    <property type="entry name" value="INTEGRAL MEMBRANE EFFLUX PROTEIN-RELATED"/>
    <property type="match status" value="1"/>
</dbReference>
<comment type="subcellular location">
    <subcellularLocation>
        <location evidence="1">Cell inner membrane</location>
        <topology evidence="1">Multi-pass membrane protein</topology>
    </subcellularLocation>
</comment>
<evidence type="ECO:0000256" key="2">
    <source>
        <dbReference type="ARBA" id="ARBA00022448"/>
    </source>
</evidence>
<evidence type="ECO:0000256" key="6">
    <source>
        <dbReference type="ARBA" id="ARBA00023136"/>
    </source>
</evidence>
<evidence type="ECO:0000313" key="8">
    <source>
        <dbReference type="EMBL" id="MBM0242898.1"/>
    </source>
</evidence>
<dbReference type="RefSeq" id="WP_121911190.1">
    <property type="nucleotide sequence ID" value="NZ_CP068291.1"/>
</dbReference>
<feature type="transmembrane region" description="Helical" evidence="7">
    <location>
        <begin position="303"/>
        <end position="329"/>
    </location>
</feature>
<feature type="transmembrane region" description="Helical" evidence="7">
    <location>
        <begin position="102"/>
        <end position="120"/>
    </location>
</feature>
<accession>A0ABS1Y3E3</accession>
<comment type="caution">
    <text evidence="8">The sequence shown here is derived from an EMBL/GenBank/DDBJ whole genome shotgun (WGS) entry which is preliminary data.</text>
</comment>
<dbReference type="EMBL" id="JAACBX020000001">
    <property type="protein sequence ID" value="MBM0242898.1"/>
    <property type="molecule type" value="Genomic_DNA"/>
</dbReference>
<organism evidence="8 9">
    <name type="scientific">Corynebacterium macginleyi</name>
    <dbReference type="NCBI Taxonomy" id="38290"/>
    <lineage>
        <taxon>Bacteria</taxon>
        <taxon>Bacillati</taxon>
        <taxon>Actinomycetota</taxon>
        <taxon>Actinomycetes</taxon>
        <taxon>Mycobacteriales</taxon>
        <taxon>Corynebacteriaceae</taxon>
        <taxon>Corynebacterium</taxon>
    </lineage>
</organism>
<reference evidence="8 9" key="1">
    <citation type="submission" date="2021-01" db="EMBL/GenBank/DDBJ databases">
        <title>Complete genome sequences of Corynebacterium macginleyi strains isolated from infectious keratitis.</title>
        <authorList>
            <person name="Sagerfors S."/>
            <person name="Poehlein A."/>
            <person name="Soderquist B."/>
            <person name="Bruggemann H."/>
        </authorList>
    </citation>
    <scope>NUCLEOTIDE SEQUENCE [LARGE SCALE GENOMIC DNA]</scope>
    <source>
        <strain evidence="8 9">12T220</strain>
    </source>
</reference>
<name>A0ABS1Y3E3_9CORY</name>
<evidence type="ECO:0000313" key="9">
    <source>
        <dbReference type="Proteomes" id="UP001518680"/>
    </source>
</evidence>
<feature type="transmembrane region" description="Helical" evidence="7">
    <location>
        <begin position="74"/>
        <end position="96"/>
    </location>
</feature>
<evidence type="ECO:0000256" key="3">
    <source>
        <dbReference type="ARBA" id="ARBA00022475"/>
    </source>
</evidence>